<feature type="region of interest" description="Disordered" evidence="2">
    <location>
        <begin position="107"/>
        <end position="161"/>
    </location>
</feature>
<proteinExistence type="inferred from homology"/>
<feature type="region of interest" description="Disordered" evidence="2">
    <location>
        <begin position="197"/>
        <end position="222"/>
    </location>
</feature>
<comment type="similarity">
    <text evidence="1">Belongs to the TUB family.</text>
</comment>
<evidence type="ECO:0000256" key="2">
    <source>
        <dbReference type="SAM" id="MobiDB-lite"/>
    </source>
</evidence>
<dbReference type="SUPFAM" id="SSF54518">
    <property type="entry name" value="Tubby C-terminal domain-like"/>
    <property type="match status" value="1"/>
</dbReference>
<dbReference type="PANTHER" id="PTHR16517:SF7">
    <property type="entry name" value="PROTEIN KING TUBBY"/>
    <property type="match status" value="1"/>
</dbReference>
<feature type="compositionally biased region" description="Basic and acidic residues" evidence="2">
    <location>
        <begin position="136"/>
        <end position="161"/>
    </location>
</feature>
<dbReference type="InterPro" id="IPR025659">
    <property type="entry name" value="Tubby-like_C"/>
</dbReference>
<sequence length="513" mass="58978">MKKMYKGANARGKAPDALVGENYMHDACVMKPLGESNTNNIVSQSEYHHKFRSGHNESIWGGNDHTYNNRHENKPYSFDGTCEIAHNDNYIRTDRAHHDIKIDHHCASENAQGRENSKPQTRSHNEEGVHCGLINEQRDKNNIPDRAGRHDKHKKIEETEGRARIDTIDEKVSDKCLTNGQQNSDEDEVTQRKLMRSNTSKSLFDDKRDEAETKGSGISRNGFSKQKNIIEESEKEMPTFSFDFLEHVSDEEMRKFLTKPCPKNAGTMQCYIKRNKGKKNKLFPEYRVYAKDGDVFMMTSKKRAKKKTSNYLISMHRNLIDKNSPYVIGKLRSNFFGTEYQLYDAGINPRDIDPYYDENNDTSVRSEIGAVLYENNVAGSRGPRRMQVCINKVDDAGDSTRQWQPAHKDEEMLSCFKHCVKPAIHHLISMENKVPSWNEELEAYVLDFNGRVTLASVKNFQLTEMNSENQDRIILQFGRVAKDEFTMDFQWPMSPLQAFAIVLSSCDSKIACD</sequence>
<dbReference type="PRINTS" id="PR01573">
    <property type="entry name" value="SUPERTUBBY"/>
</dbReference>
<evidence type="ECO:0000259" key="3">
    <source>
        <dbReference type="Pfam" id="PF01167"/>
    </source>
</evidence>
<evidence type="ECO:0000256" key="1">
    <source>
        <dbReference type="ARBA" id="ARBA00007129"/>
    </source>
</evidence>
<reference evidence="4" key="1">
    <citation type="submission" date="2021-01" db="EMBL/GenBank/DDBJ databases">
        <authorList>
            <person name="Corre E."/>
            <person name="Pelletier E."/>
            <person name="Niang G."/>
            <person name="Scheremetjew M."/>
            <person name="Finn R."/>
            <person name="Kale V."/>
            <person name="Holt S."/>
            <person name="Cochrane G."/>
            <person name="Meng A."/>
            <person name="Brown T."/>
            <person name="Cohen L."/>
        </authorList>
    </citation>
    <scope>NUCLEOTIDE SEQUENCE</scope>
    <source>
        <strain evidence="4">GSO104</strain>
    </source>
</reference>
<organism evidence="4">
    <name type="scientific">Ditylum brightwellii</name>
    <dbReference type="NCBI Taxonomy" id="49249"/>
    <lineage>
        <taxon>Eukaryota</taxon>
        <taxon>Sar</taxon>
        <taxon>Stramenopiles</taxon>
        <taxon>Ochrophyta</taxon>
        <taxon>Bacillariophyta</taxon>
        <taxon>Mediophyceae</taxon>
        <taxon>Lithodesmiophycidae</taxon>
        <taxon>Lithodesmiales</taxon>
        <taxon>Lithodesmiaceae</taxon>
        <taxon>Ditylum</taxon>
    </lineage>
</organism>
<protein>
    <recommendedName>
        <fullName evidence="3">Tubby C-terminal domain-containing protein</fullName>
    </recommendedName>
</protein>
<feature type="compositionally biased region" description="Polar residues" evidence="2">
    <location>
        <begin position="109"/>
        <end position="122"/>
    </location>
</feature>
<gene>
    <name evidence="4" type="ORF">DBRI00130_LOCUS29915</name>
</gene>
<dbReference type="InterPro" id="IPR000007">
    <property type="entry name" value="Tubby_C"/>
</dbReference>
<feature type="compositionally biased region" description="Basic and acidic residues" evidence="2">
    <location>
        <begin position="203"/>
        <end position="213"/>
    </location>
</feature>
<dbReference type="Gene3D" id="3.20.90.10">
    <property type="entry name" value="Tubby Protein, Chain A"/>
    <property type="match status" value="1"/>
</dbReference>
<dbReference type="PANTHER" id="PTHR16517">
    <property type="entry name" value="TUBBY-RELATED"/>
    <property type="match status" value="1"/>
</dbReference>
<dbReference type="AlphaFoldDB" id="A0A7S4S614"/>
<evidence type="ECO:0000313" key="4">
    <source>
        <dbReference type="EMBL" id="CAE4635717.1"/>
    </source>
</evidence>
<dbReference type="Pfam" id="PF01167">
    <property type="entry name" value="Tub"/>
    <property type="match status" value="1"/>
</dbReference>
<feature type="domain" description="Tubby C-terminal" evidence="3">
    <location>
        <begin position="257"/>
        <end position="508"/>
    </location>
</feature>
<dbReference type="EMBL" id="HBNS01038333">
    <property type="protein sequence ID" value="CAE4635717.1"/>
    <property type="molecule type" value="Transcribed_RNA"/>
</dbReference>
<accession>A0A7S4S614</accession>
<name>A0A7S4S614_9STRA</name>